<evidence type="ECO:0000313" key="2">
    <source>
        <dbReference type="Proteomes" id="UP000824019"/>
    </source>
</evidence>
<organism evidence="1 2">
    <name type="scientific">Campylobacter concisus</name>
    <dbReference type="NCBI Taxonomy" id="199"/>
    <lineage>
        <taxon>Bacteria</taxon>
        <taxon>Pseudomonadati</taxon>
        <taxon>Campylobacterota</taxon>
        <taxon>Epsilonproteobacteria</taxon>
        <taxon>Campylobacterales</taxon>
        <taxon>Campylobacteraceae</taxon>
        <taxon>Campylobacter</taxon>
    </lineage>
</organism>
<dbReference type="GO" id="GO:0006457">
    <property type="term" value="P:protein folding"/>
    <property type="evidence" value="ECO:0007669"/>
    <property type="project" value="InterPro"/>
</dbReference>
<dbReference type="Gene3D" id="2.60.260.20">
    <property type="entry name" value="Urease metallochaperone UreE, N-terminal domain"/>
    <property type="match status" value="1"/>
</dbReference>
<gene>
    <name evidence="1" type="ORF">KIC69_06105</name>
</gene>
<dbReference type="InterPro" id="IPR008971">
    <property type="entry name" value="HSP40/DnaJ_pept-bd"/>
</dbReference>
<dbReference type="AlphaFoldDB" id="A0A9E1BCK9"/>
<dbReference type="GO" id="GO:0051082">
    <property type="term" value="F:unfolded protein binding"/>
    <property type="evidence" value="ECO:0007669"/>
    <property type="project" value="InterPro"/>
</dbReference>
<protein>
    <submittedName>
        <fullName evidence="1">Molecular chaperone DnaJ</fullName>
    </submittedName>
</protein>
<feature type="non-terminal residue" evidence="1">
    <location>
        <position position="1"/>
    </location>
</feature>
<dbReference type="Proteomes" id="UP000824019">
    <property type="component" value="Unassembled WGS sequence"/>
</dbReference>
<reference evidence="1" key="1">
    <citation type="submission" date="2021-02" db="EMBL/GenBank/DDBJ databases">
        <title>Infant gut strain persistence is associated with maternal origin, phylogeny, and functional potential including surface adhesion and iron acquisition.</title>
        <authorList>
            <person name="Lou Y.C."/>
        </authorList>
    </citation>
    <scope>NUCLEOTIDE SEQUENCE</scope>
    <source>
        <strain evidence="1">L3_101_000G1_dasL3_101_000G1_concoct_7_sub</strain>
    </source>
</reference>
<proteinExistence type="predicted"/>
<comment type="caution">
    <text evidence="1">The sequence shown here is derived from an EMBL/GenBank/DDBJ whole genome shotgun (WGS) entry which is preliminary data.</text>
</comment>
<accession>A0A9E1BCK9</accession>
<evidence type="ECO:0000313" key="1">
    <source>
        <dbReference type="EMBL" id="MBS5830382.1"/>
    </source>
</evidence>
<name>A0A9E1BCK9_9BACT</name>
<dbReference type="SUPFAM" id="SSF49493">
    <property type="entry name" value="HSP40/DnaJ peptide-binding domain"/>
    <property type="match status" value="1"/>
</dbReference>
<sequence length="84" mass="9442">AKDKQQFIFENEGIKGVNSRKKGRLVAQISIQTPDKLSDEQKELLNKLQASFGIVSGKSSTDESVFDKIKSWFKGDEPKGKKKK</sequence>
<dbReference type="EMBL" id="JAHAKR010000269">
    <property type="protein sequence ID" value="MBS5830382.1"/>
    <property type="molecule type" value="Genomic_DNA"/>
</dbReference>